<proteinExistence type="predicted"/>
<dbReference type="Gene3D" id="2.30.60.10">
    <property type="entry name" value="Cyanovirin-N"/>
    <property type="match status" value="1"/>
</dbReference>
<keyword evidence="1" id="KW-0732">Signal</keyword>
<name>A0ABR3W9M2_9PEZI</name>
<evidence type="ECO:0000313" key="4">
    <source>
        <dbReference type="Proteomes" id="UP001583177"/>
    </source>
</evidence>
<dbReference type="Proteomes" id="UP001583177">
    <property type="component" value="Unassembled WGS sequence"/>
</dbReference>
<dbReference type="Pfam" id="PF08881">
    <property type="entry name" value="CVNH"/>
    <property type="match status" value="1"/>
</dbReference>
<feature type="signal peptide" evidence="1">
    <location>
        <begin position="1"/>
        <end position="20"/>
    </location>
</feature>
<organism evidence="3 4">
    <name type="scientific">Diaporthe australafricana</name>
    <dbReference type="NCBI Taxonomy" id="127596"/>
    <lineage>
        <taxon>Eukaryota</taxon>
        <taxon>Fungi</taxon>
        <taxon>Dikarya</taxon>
        <taxon>Ascomycota</taxon>
        <taxon>Pezizomycotina</taxon>
        <taxon>Sordariomycetes</taxon>
        <taxon>Sordariomycetidae</taxon>
        <taxon>Diaporthales</taxon>
        <taxon>Diaporthaceae</taxon>
        <taxon>Diaporthe</taxon>
    </lineage>
</organism>
<feature type="chain" id="PRO_5045794357" description="Cyanovirin-N domain-containing protein" evidence="1">
    <location>
        <begin position="21"/>
        <end position="140"/>
    </location>
</feature>
<evidence type="ECO:0000313" key="3">
    <source>
        <dbReference type="EMBL" id="KAL1856882.1"/>
    </source>
</evidence>
<dbReference type="EMBL" id="JAWRVE010000119">
    <property type="protein sequence ID" value="KAL1856882.1"/>
    <property type="molecule type" value="Genomic_DNA"/>
</dbReference>
<dbReference type="InterPro" id="IPR036673">
    <property type="entry name" value="Cyanovirin-N_sf"/>
</dbReference>
<evidence type="ECO:0000259" key="2">
    <source>
        <dbReference type="Pfam" id="PF08881"/>
    </source>
</evidence>
<dbReference type="SUPFAM" id="SSF51322">
    <property type="entry name" value="Cyanovirin-N"/>
    <property type="match status" value="1"/>
</dbReference>
<dbReference type="InterPro" id="IPR011058">
    <property type="entry name" value="Cyanovirin-N"/>
</dbReference>
<feature type="domain" description="Cyanovirin-N" evidence="2">
    <location>
        <begin position="23"/>
        <end position="133"/>
    </location>
</feature>
<gene>
    <name evidence="3" type="ORF">Daus18300_010645</name>
</gene>
<evidence type="ECO:0000256" key="1">
    <source>
        <dbReference type="SAM" id="SignalP"/>
    </source>
</evidence>
<reference evidence="3 4" key="1">
    <citation type="journal article" date="2024" name="IMA Fungus">
        <title>IMA Genome - F19 : A genome assembly and annotation guide to empower mycologists, including annotated draft genome sequences of Ceratocystis pirilliformis, Diaporthe australafricana, Fusarium ophioides, Paecilomyces lecythidis, and Sporothrix stenoceras.</title>
        <authorList>
            <person name="Aylward J."/>
            <person name="Wilson A.M."/>
            <person name="Visagie C.M."/>
            <person name="Spraker J."/>
            <person name="Barnes I."/>
            <person name="Buitendag C."/>
            <person name="Ceriani C."/>
            <person name="Del Mar Angel L."/>
            <person name="du Plessis D."/>
            <person name="Fuchs T."/>
            <person name="Gasser K."/>
            <person name="Kramer D."/>
            <person name="Li W."/>
            <person name="Munsamy K."/>
            <person name="Piso A."/>
            <person name="Price J.L."/>
            <person name="Sonnekus B."/>
            <person name="Thomas C."/>
            <person name="van der Nest A."/>
            <person name="van Dijk A."/>
            <person name="van Heerden A."/>
            <person name="van Vuuren N."/>
            <person name="Yilmaz N."/>
            <person name="Duong T.A."/>
            <person name="van der Merwe N.A."/>
            <person name="Wingfield M.J."/>
            <person name="Wingfield B.D."/>
        </authorList>
    </citation>
    <scope>NUCLEOTIDE SEQUENCE [LARGE SCALE GENOMIC DNA]</scope>
    <source>
        <strain evidence="3 4">CMW 18300</strain>
    </source>
</reference>
<protein>
    <recommendedName>
        <fullName evidence="2">Cyanovirin-N domain-containing protein</fullName>
    </recommendedName>
</protein>
<keyword evidence="4" id="KW-1185">Reference proteome</keyword>
<comment type="caution">
    <text evidence="3">The sequence shown here is derived from an EMBL/GenBank/DDBJ whole genome shotgun (WGS) entry which is preliminary data.</text>
</comment>
<accession>A0ABR3W9M2</accession>
<sequence>MRLFLAFAAAVASLSAHVLADNFQHSCYNYYLDNGVADGTHELVLEAFCSGGADERGDERSRLCSRLRLDNCYKNVNGALKAYEEGEEPSENLSATCQVDSCAIMRDSWDGPVMTCQCQDGSGNWVDTTIDMSKPSILVL</sequence>